<protein>
    <submittedName>
        <fullName evidence="1">Uncharacterized protein</fullName>
    </submittedName>
</protein>
<dbReference type="Proteomes" id="UP001444661">
    <property type="component" value="Unassembled WGS sequence"/>
</dbReference>
<accession>A0ABR1TC87</accession>
<gene>
    <name evidence="1" type="ORF">PG993_005738</name>
</gene>
<evidence type="ECO:0000313" key="1">
    <source>
        <dbReference type="EMBL" id="KAK8043308.1"/>
    </source>
</evidence>
<name>A0ABR1TC87_9PEZI</name>
<comment type="caution">
    <text evidence="1">The sequence shown here is derived from an EMBL/GenBank/DDBJ whole genome shotgun (WGS) entry which is preliminary data.</text>
</comment>
<dbReference type="EMBL" id="JAQQWK010000004">
    <property type="protein sequence ID" value="KAK8043308.1"/>
    <property type="molecule type" value="Genomic_DNA"/>
</dbReference>
<organism evidence="1 2">
    <name type="scientific">Apiospora rasikravindrae</name>
    <dbReference type="NCBI Taxonomy" id="990691"/>
    <lineage>
        <taxon>Eukaryota</taxon>
        <taxon>Fungi</taxon>
        <taxon>Dikarya</taxon>
        <taxon>Ascomycota</taxon>
        <taxon>Pezizomycotina</taxon>
        <taxon>Sordariomycetes</taxon>
        <taxon>Xylariomycetidae</taxon>
        <taxon>Amphisphaeriales</taxon>
        <taxon>Apiosporaceae</taxon>
        <taxon>Apiospora</taxon>
    </lineage>
</organism>
<proteinExistence type="predicted"/>
<evidence type="ECO:0000313" key="2">
    <source>
        <dbReference type="Proteomes" id="UP001444661"/>
    </source>
</evidence>
<keyword evidence="2" id="KW-1185">Reference proteome</keyword>
<sequence>MFRSYLKGIKLGPVGILKLPIGTYGLLLTAELMYIAVQCITVYQLSQIDTAGGSCAVALMWSNKFRELPRALQLAQSDAGVVTKSLARLLPSIISWAEMSDEIVDGAHQIKAVISRVQTGMEEVSGLRSALRYASGHGGDANDATAILDRLSLITNQTQRNFTMLLQKLGDLRESIEQDHFYLRFEQKHRMRDGHMYICNRYNWCGLAGPNWVSEATLRGSQAELVEAQQTLNHTYNLAMDAYTATATIQRYRRGPDTPGIFSGNMGTVKGVLCLAAGGGATYLVCSFPASFLVGYMCAYEVFQRHLDSCQITNGTLAVGTYIGSLANFSKVAVHTEDYRHVASVLRRAKIDSAVLIGALQFGGEQRDYIKTTENKIKQYDAELSKSANAWAALSSRLRSGTNHLVAVNSDMDRYFDDVIGLSAYIWHLFSSTDDLATIRLKAELMSCIKAILGILNHVWEKADTVEVHIHSLNILAHQITQAAEHAAAIMYQDGVQRTADGLVYVPGSCGWFNLCGLIKPTPISSHGVTTLIHTLKGQHQYHKEAENAIDGIKIIIKDTRHSLEGVANTTQSPLSIDGEDRRAAIMFALKFARKELRGTLFELNRMKAKFKGFHEEPSIPNQLTPAFHFPIMNLPKRNRSRLYEEREPRSVMDFNWAEEWLPPCQPRPGLGMDAIIRAGTDFTLVGKQAHEFRELPRALALTWENFEVVYKSLEKALGKREDFLATTMLATKYRSGLSHSIDSWTSIYEDVIKTTEWVEGVMVDLQPFIDDVSGHTPIVDYASGHPDGSYFMLKSRVDLWVLNMDEVFSRSLFTTPGTHSKLKELLAIVEDLSLNARKSYEALQRDEKEAWTNGYQNQQATCGLSNLCGVIGGPGRMSAVDLGNLLEQLQDLLKTLDDVHKLAYSALRAFNNMTNIAEDTHGTLMRAWDDGKRFEWNSAKKDILINANRWKLRLQQLVNQLSTQRGQLHHLNLNRDTEPMKFILRHQNV</sequence>
<reference evidence="1 2" key="1">
    <citation type="submission" date="2023-01" db="EMBL/GenBank/DDBJ databases">
        <title>Analysis of 21 Apiospora genomes using comparative genomics revels a genus with tremendous synthesis potential of carbohydrate active enzymes and secondary metabolites.</title>
        <authorList>
            <person name="Sorensen T."/>
        </authorList>
    </citation>
    <scope>NUCLEOTIDE SEQUENCE [LARGE SCALE GENOMIC DNA]</scope>
    <source>
        <strain evidence="1 2">CBS 33761</strain>
    </source>
</reference>